<comment type="caution">
    <text evidence="7">The sequence shown here is derived from an EMBL/GenBank/DDBJ whole genome shotgun (WGS) entry which is preliminary data.</text>
</comment>
<evidence type="ECO:0000256" key="5">
    <source>
        <dbReference type="ARBA" id="ARBA00023211"/>
    </source>
</evidence>
<evidence type="ECO:0000313" key="7">
    <source>
        <dbReference type="EMBL" id="MCE4557461.1"/>
    </source>
</evidence>
<dbReference type="InterPro" id="IPR011356">
    <property type="entry name" value="Leucine_aapep/pepB"/>
</dbReference>
<keyword evidence="5" id="KW-0464">Manganese</keyword>
<reference evidence="7 8" key="1">
    <citation type="submission" date="2021-12" db="EMBL/GenBank/DDBJ databases">
        <title>Genome seq of P8.</title>
        <authorList>
            <person name="Seo T."/>
        </authorList>
    </citation>
    <scope>NUCLEOTIDE SEQUENCE [LARGE SCALE GENOMIC DNA]</scope>
    <source>
        <strain evidence="7 8">P8</strain>
    </source>
</reference>
<name>A0ABS8Y2V4_9BURK</name>
<evidence type="ECO:0000256" key="2">
    <source>
        <dbReference type="ARBA" id="ARBA00022438"/>
    </source>
</evidence>
<evidence type="ECO:0000313" key="8">
    <source>
        <dbReference type="Proteomes" id="UP001200741"/>
    </source>
</evidence>
<dbReference type="PANTHER" id="PTHR11963:SF20">
    <property type="entry name" value="PEPTIDASE B"/>
    <property type="match status" value="1"/>
</dbReference>
<feature type="domain" description="Cytosol aminopeptidase" evidence="6">
    <location>
        <begin position="306"/>
        <end position="313"/>
    </location>
</feature>
<keyword evidence="4" id="KW-0378">Hydrolase</keyword>
<keyword evidence="3" id="KW-0645">Protease</keyword>
<dbReference type="SUPFAM" id="SSF53187">
    <property type="entry name" value="Zn-dependent exopeptidases"/>
    <property type="match status" value="1"/>
</dbReference>
<organism evidence="7 8">
    <name type="scientific">Pelomonas cellulosilytica</name>
    <dbReference type="NCBI Taxonomy" id="2906762"/>
    <lineage>
        <taxon>Bacteria</taxon>
        <taxon>Pseudomonadati</taxon>
        <taxon>Pseudomonadota</taxon>
        <taxon>Betaproteobacteria</taxon>
        <taxon>Burkholderiales</taxon>
        <taxon>Sphaerotilaceae</taxon>
        <taxon>Roseateles</taxon>
    </lineage>
</organism>
<keyword evidence="8" id="KW-1185">Reference proteome</keyword>
<dbReference type="InterPro" id="IPR048816">
    <property type="entry name" value="Peptidase_M17_N_1"/>
</dbReference>
<sequence length="460" mass="48566">MTVKLKKSLPAQATPITVVDRASFPALAATLPDATRHWLATVGFTGAPDSHALVPSADGKLGQVFAGVGHIAQPFALSSLPLALPAGDYCLDGAGLALRADAAAMSWALGGYRFDLYKPAQREPATLWLKPGADAERGLALAAAIEAARDLVNTPAEHMGPAELSAAAKLLARQHGATFSEVVGDALLKKNFPSIHAVGRASVRSPRLIEVNWGNPKHPRLALVGKGVCFDSGGLNIKPGEGMRQMKKDMGGAANALALAGLIMAFKLPVRLQLLIPAVENSIAGNAYRPGDVIKTRKGLHIEIGNTDAEGRVILCDALAYAAESRPDLVIDLATLTGAARVALGAQLPALFAKHMDTARDLVDLGLKLEDPLWHMPLWAPYHAGIESSIGDIVNTGRSPLAGAINAALFLEDFLPRDQDWLHVDLFAWNDAARPGRPVGGEAQTIRTLLAYLEQRYAAA</sequence>
<dbReference type="InterPro" id="IPR043472">
    <property type="entry name" value="Macro_dom-like"/>
</dbReference>
<evidence type="ECO:0000256" key="3">
    <source>
        <dbReference type="ARBA" id="ARBA00022670"/>
    </source>
</evidence>
<dbReference type="RefSeq" id="WP_233374841.1">
    <property type="nucleotide sequence ID" value="NZ_JAJTWU010000010.1"/>
</dbReference>
<dbReference type="Proteomes" id="UP001200741">
    <property type="component" value="Unassembled WGS sequence"/>
</dbReference>
<keyword evidence="2 7" id="KW-0031">Aminopeptidase</keyword>
<dbReference type="EMBL" id="JAJTWU010000010">
    <property type="protein sequence ID" value="MCE4557461.1"/>
    <property type="molecule type" value="Genomic_DNA"/>
</dbReference>
<comment type="similarity">
    <text evidence="1">Belongs to the peptidase M17 family.</text>
</comment>
<dbReference type="PRINTS" id="PR00481">
    <property type="entry name" value="LAMNOPPTDASE"/>
</dbReference>
<evidence type="ECO:0000259" key="6">
    <source>
        <dbReference type="PROSITE" id="PS00631"/>
    </source>
</evidence>
<dbReference type="PROSITE" id="PS00631">
    <property type="entry name" value="CYTOSOL_AP"/>
    <property type="match status" value="1"/>
</dbReference>
<dbReference type="GO" id="GO:0004177">
    <property type="term" value="F:aminopeptidase activity"/>
    <property type="evidence" value="ECO:0007669"/>
    <property type="project" value="UniProtKB-KW"/>
</dbReference>
<dbReference type="InterPro" id="IPR000819">
    <property type="entry name" value="Peptidase_M17_C"/>
</dbReference>
<evidence type="ECO:0000256" key="1">
    <source>
        <dbReference type="ARBA" id="ARBA00009528"/>
    </source>
</evidence>
<accession>A0ABS8Y2V4</accession>
<evidence type="ECO:0000256" key="4">
    <source>
        <dbReference type="ARBA" id="ARBA00022801"/>
    </source>
</evidence>
<dbReference type="PANTHER" id="PTHR11963">
    <property type="entry name" value="LEUCINE AMINOPEPTIDASE-RELATED"/>
    <property type="match status" value="1"/>
</dbReference>
<dbReference type="CDD" id="cd00433">
    <property type="entry name" value="Peptidase_M17"/>
    <property type="match status" value="1"/>
</dbReference>
<proteinExistence type="inferred from homology"/>
<dbReference type="Pfam" id="PF00883">
    <property type="entry name" value="Peptidase_M17"/>
    <property type="match status" value="1"/>
</dbReference>
<dbReference type="Gene3D" id="3.40.220.10">
    <property type="entry name" value="Leucine Aminopeptidase, subunit E, domain 1"/>
    <property type="match status" value="1"/>
</dbReference>
<dbReference type="Pfam" id="PF21337">
    <property type="entry name" value="Peptidase_M17_N_1"/>
    <property type="match status" value="1"/>
</dbReference>
<protein>
    <submittedName>
        <fullName evidence="7">Leucyl aminopeptidase family protein</fullName>
    </submittedName>
</protein>
<dbReference type="Gene3D" id="3.40.630.10">
    <property type="entry name" value="Zn peptidases"/>
    <property type="match status" value="1"/>
</dbReference>
<gene>
    <name evidence="7" type="ORF">LXT13_24015</name>
</gene>